<dbReference type="InterPro" id="IPR024585">
    <property type="entry name" value="mTOR_dom"/>
</dbReference>
<proteinExistence type="inferred from homology"/>
<evidence type="ECO:0000256" key="9">
    <source>
        <dbReference type="ARBA" id="ARBA00048679"/>
    </source>
</evidence>
<dbReference type="InterPro" id="IPR003152">
    <property type="entry name" value="FATC_dom"/>
</dbReference>
<feature type="domain" description="PI3K/PI4K catalytic" evidence="11">
    <location>
        <begin position="2078"/>
        <end position="2398"/>
    </location>
</feature>
<dbReference type="SMART" id="SM00146">
    <property type="entry name" value="PI3Kc"/>
    <property type="match status" value="1"/>
</dbReference>
<comment type="catalytic activity">
    <reaction evidence="8 10">
        <text>L-threonyl-[protein] + ATP = O-phospho-L-threonyl-[protein] + ADP + H(+)</text>
        <dbReference type="Rhea" id="RHEA:46608"/>
        <dbReference type="Rhea" id="RHEA-COMP:11060"/>
        <dbReference type="Rhea" id="RHEA-COMP:11605"/>
        <dbReference type="ChEBI" id="CHEBI:15378"/>
        <dbReference type="ChEBI" id="CHEBI:30013"/>
        <dbReference type="ChEBI" id="CHEBI:30616"/>
        <dbReference type="ChEBI" id="CHEBI:61977"/>
        <dbReference type="ChEBI" id="CHEBI:456216"/>
        <dbReference type="EC" id="2.7.11.1"/>
    </reaction>
</comment>
<dbReference type="GO" id="GO:0005524">
    <property type="term" value="F:ATP binding"/>
    <property type="evidence" value="ECO:0007669"/>
    <property type="project" value="UniProtKB-KW"/>
</dbReference>
<dbReference type="OrthoDB" id="381190at2759"/>
<dbReference type="Pfam" id="PF23593">
    <property type="entry name" value="HEAT_ATR"/>
    <property type="match status" value="1"/>
</dbReference>
<dbReference type="Gene3D" id="1.25.10.10">
    <property type="entry name" value="Leucine-rich Repeat Variant"/>
    <property type="match status" value="3"/>
</dbReference>
<dbReference type="GO" id="GO:0005634">
    <property type="term" value="C:nucleus"/>
    <property type="evidence" value="ECO:0007669"/>
    <property type="project" value="TreeGrafter"/>
</dbReference>
<dbReference type="Proteomes" id="UP000245609">
    <property type="component" value="Unassembled WGS sequence"/>
</dbReference>
<evidence type="ECO:0000256" key="4">
    <source>
        <dbReference type="ARBA" id="ARBA00022737"/>
    </source>
</evidence>
<dbReference type="EMBL" id="MBFS01001064">
    <property type="protein sequence ID" value="PVV01454.1"/>
    <property type="molecule type" value="Genomic_DNA"/>
</dbReference>
<dbReference type="PANTHER" id="PTHR11139:SF9">
    <property type="entry name" value="SERINE_THREONINE-PROTEIN KINASE MTOR"/>
    <property type="match status" value="1"/>
</dbReference>
<dbReference type="SMART" id="SM01343">
    <property type="entry name" value="FATC"/>
    <property type="match status" value="1"/>
</dbReference>
<dbReference type="SMART" id="SM01345">
    <property type="entry name" value="Rapamycin_bind"/>
    <property type="match status" value="1"/>
</dbReference>
<dbReference type="SUPFAM" id="SSF48371">
    <property type="entry name" value="ARM repeat"/>
    <property type="match status" value="2"/>
</dbReference>
<dbReference type="Pfam" id="PF00454">
    <property type="entry name" value="PI3_PI4_kinase"/>
    <property type="match status" value="1"/>
</dbReference>
<dbReference type="FunFam" id="3.30.1010.10:FF:000006">
    <property type="entry name" value="Serine/threonine-protein kinase TOR"/>
    <property type="match status" value="1"/>
</dbReference>
<comment type="catalytic activity">
    <reaction evidence="9">
        <text>L-seryl-[protein] + ATP = O-phospho-L-seryl-[protein] + ADP + H(+)</text>
        <dbReference type="Rhea" id="RHEA:17989"/>
        <dbReference type="Rhea" id="RHEA-COMP:9863"/>
        <dbReference type="Rhea" id="RHEA-COMP:11604"/>
        <dbReference type="ChEBI" id="CHEBI:15378"/>
        <dbReference type="ChEBI" id="CHEBI:29999"/>
        <dbReference type="ChEBI" id="CHEBI:30616"/>
        <dbReference type="ChEBI" id="CHEBI:83421"/>
        <dbReference type="ChEBI" id="CHEBI:456216"/>
        <dbReference type="EC" id="2.7.11.1"/>
    </reaction>
</comment>
<dbReference type="PROSITE" id="PS51189">
    <property type="entry name" value="FAT"/>
    <property type="match status" value="1"/>
</dbReference>
<dbReference type="SUPFAM" id="SSF47212">
    <property type="entry name" value="FKBP12-rapamycin-binding domain of FKBP-rapamycin-associated protein (FRAP)"/>
    <property type="match status" value="1"/>
</dbReference>
<dbReference type="GO" id="GO:0106310">
    <property type="term" value="F:protein serine kinase activity"/>
    <property type="evidence" value="ECO:0007669"/>
    <property type="project" value="RHEA"/>
</dbReference>
<dbReference type="GO" id="GO:0031931">
    <property type="term" value="C:TORC1 complex"/>
    <property type="evidence" value="ECO:0007669"/>
    <property type="project" value="TreeGrafter"/>
</dbReference>
<evidence type="ECO:0000259" key="11">
    <source>
        <dbReference type="PROSITE" id="PS50290"/>
    </source>
</evidence>
<keyword evidence="4" id="KW-0677">Repeat</keyword>
<protein>
    <recommendedName>
        <fullName evidence="10">Serine/threonine-protein kinase TOR</fullName>
        <ecNumber evidence="10">2.7.11.1</ecNumber>
    </recommendedName>
</protein>
<gene>
    <name evidence="14" type="ORF">BB560_004126</name>
</gene>
<dbReference type="Pfam" id="PF02260">
    <property type="entry name" value="FATC"/>
    <property type="match status" value="1"/>
</dbReference>
<dbReference type="Gene3D" id="1.20.120.150">
    <property type="entry name" value="FKBP12-rapamycin binding domain"/>
    <property type="match status" value="1"/>
</dbReference>
<dbReference type="STRING" id="133381.A0A2T9ZA55"/>
<dbReference type="PROSITE" id="PS51190">
    <property type="entry name" value="FATC"/>
    <property type="match status" value="1"/>
</dbReference>
<keyword evidence="15" id="KW-1185">Reference proteome</keyword>
<evidence type="ECO:0000256" key="3">
    <source>
        <dbReference type="ARBA" id="ARBA00022679"/>
    </source>
</evidence>
<dbReference type="GO" id="GO:0005737">
    <property type="term" value="C:cytoplasm"/>
    <property type="evidence" value="ECO:0007669"/>
    <property type="project" value="TreeGrafter"/>
</dbReference>
<dbReference type="InterPro" id="IPR011009">
    <property type="entry name" value="Kinase-like_dom_sf"/>
</dbReference>
<comment type="caution">
    <text evidence="14">The sequence shown here is derived from an EMBL/GenBank/DDBJ whole genome shotgun (WGS) entry which is preliminary data.</text>
</comment>
<evidence type="ECO:0000256" key="7">
    <source>
        <dbReference type="ARBA" id="ARBA00022840"/>
    </source>
</evidence>
<dbReference type="GO" id="GO:0031932">
    <property type="term" value="C:TORC2 complex"/>
    <property type="evidence" value="ECO:0007669"/>
    <property type="project" value="TreeGrafter"/>
</dbReference>
<dbReference type="GO" id="GO:0044877">
    <property type="term" value="F:protein-containing complex binding"/>
    <property type="evidence" value="ECO:0007669"/>
    <property type="project" value="InterPro"/>
</dbReference>
<dbReference type="InterPro" id="IPR016024">
    <property type="entry name" value="ARM-type_fold"/>
</dbReference>
<dbReference type="GO" id="GO:0004674">
    <property type="term" value="F:protein serine/threonine kinase activity"/>
    <property type="evidence" value="ECO:0007669"/>
    <property type="project" value="UniProtKB-KW"/>
</dbReference>
<dbReference type="InterPro" id="IPR009076">
    <property type="entry name" value="FRB_dom"/>
</dbReference>
<organism evidence="14 15">
    <name type="scientific">Smittium megazygosporum</name>
    <dbReference type="NCBI Taxonomy" id="133381"/>
    <lineage>
        <taxon>Eukaryota</taxon>
        <taxon>Fungi</taxon>
        <taxon>Fungi incertae sedis</taxon>
        <taxon>Zoopagomycota</taxon>
        <taxon>Kickxellomycotina</taxon>
        <taxon>Harpellomycetes</taxon>
        <taxon>Harpellales</taxon>
        <taxon>Legeriomycetaceae</taxon>
        <taxon>Smittium</taxon>
    </lineage>
</organism>
<evidence type="ECO:0000256" key="1">
    <source>
        <dbReference type="ARBA" id="ARBA00011031"/>
    </source>
</evidence>
<dbReference type="Pfam" id="PF02259">
    <property type="entry name" value="FAT"/>
    <property type="match status" value="1"/>
</dbReference>
<dbReference type="PANTHER" id="PTHR11139">
    <property type="entry name" value="ATAXIA TELANGIECTASIA MUTATED ATM -RELATED"/>
    <property type="match status" value="1"/>
</dbReference>
<evidence type="ECO:0000313" key="14">
    <source>
        <dbReference type="EMBL" id="PVV01454.1"/>
    </source>
</evidence>
<dbReference type="Gene3D" id="1.10.1070.11">
    <property type="entry name" value="Phosphatidylinositol 3-/4-kinase, catalytic domain"/>
    <property type="match status" value="1"/>
</dbReference>
<keyword evidence="5 10" id="KW-0547">Nucleotide-binding</keyword>
<dbReference type="InterPro" id="IPR000403">
    <property type="entry name" value="PI3/4_kinase_cat_dom"/>
</dbReference>
<dbReference type="Pfam" id="PF08771">
    <property type="entry name" value="FRB_dom"/>
    <property type="match status" value="1"/>
</dbReference>
<dbReference type="Pfam" id="PF11865">
    <property type="entry name" value="mTOR_dom"/>
    <property type="match status" value="1"/>
</dbReference>
<evidence type="ECO:0000259" key="13">
    <source>
        <dbReference type="PROSITE" id="PS51190"/>
    </source>
</evidence>
<dbReference type="InterPro" id="IPR050517">
    <property type="entry name" value="DDR_Repair_Kinase"/>
</dbReference>
<dbReference type="GO" id="GO:0031929">
    <property type="term" value="P:TOR signaling"/>
    <property type="evidence" value="ECO:0007669"/>
    <property type="project" value="TreeGrafter"/>
</dbReference>
<dbReference type="InterPro" id="IPR003151">
    <property type="entry name" value="PIK-rel_kinase_FAT"/>
</dbReference>
<feature type="domain" description="FAT" evidence="12">
    <location>
        <begin position="1192"/>
        <end position="1900"/>
    </location>
</feature>
<sequence length="2458" mass="282094">MVLQACFRGANNMMLDYLSNILEALKQPICSPKLVYLRPLSTLKVNVRSAANETFTESMKLISTRDAATKARLFQNLYETAIRYFHMGTTEYFFGTLTIFNQLVIYAGMFVHGHFDEIAELTLKLREHRDFYIRKEVMRLLPIIADYSPADMTSKTAAGESYMERTMSFLISQTKKQSDCECAFFAIGKLALATKELYTPFLTSSLDAIRHFLVYYLKSKIALDITSVFECVSNISKALGPVILKDIQDVIGIMLLTGLSLPLCNSLEILIQEIPQLSVEIQERLIDMISIALVGKTFYHDYSKSVDFNISSGSVYFPSDHRDFNSITSRIANLPLSKGRGDLQNSVEPSRNTEEILIALKTLGSFGFEEQNLSELLRNDILMYLSSDDSSVRKETIIAVSKIISTNPMYWQHTGSSVEVTNDIIQHLLSVAITDENSEIRILAISLFAETDQFDFHLGKVENIESLLMMLNDEIFEISEMMVMISCRLSLTNPAYVIPSLRRMVVQLLKQIEHSKNNQEKENCVKLLTTTIEYSEKWICPYIPGIAETILPKVLGANSRLATRYLEIIGSLATIGRHDLSPYVDTIIDILVECLLDQSSLIKRIASLKTLGKCARYCGVVSKPFKHHPELNEILISMLKSDEDAEIRQEAIKVIGNMGSVDPYLYSQYLRDSKLEISQSSMLESNSSTKALFLNNLNHRKTNFATQYTKKYGLQKNKSSSISDSPDKKIIEFGEDYQLQTFQNLDSDLPTDSLGTTFTTDDYHTQIALYSMLKVLKDPMLSEYHADAFNAINMICSTSGISVQKSLKDIVPVVIYAIHIGSVSLREYYFEQLGRLILSQRQLIRPYLGLVYELFKNDMSNSANQQSAAIALIETIAEVLVGDFGPHLSTVLPFLLNVIEKDQSETRNPTLRVLHAIQILCFSIDEYLSLTIPRLVALLDFRKQPVVVVDATLKTLTPIILTVNCRTFSSRIILPLIRLYRESPTLSLQNHIMDLFCVLMRQLQDDFVIFMPSIHNAILFCGNEKQHIEYERRSRDLFSNRLEPIELKAFHSSLRSEVTPNDDPLSKETNKYIPNPRILKRAWATASKVNKEDWAEWMKHLSVELLKESSSPSLRACAILATKYSLLGERLFNPAFVSCFSYISDSDKKDLIRSIDIVVANPQAPPEILQAILNLAEYMERDEKQIQIPLEKLGEYALKCHALAKALHYKEIEWELGGGENVIQDLIKLNQDLDNSDAAAGALAYLRKTRPDLANQAEWHARLGQWDQALISYKAIENNFNASLSDFNLDNSISRGYPSSTFEKSTISVSRKDSIIKVLSSLNDLGSDIKNETIDIFLGELSCYYHLADWEVLIPALKEMWNYNEDLRTKLAWIGVNIAWTINDIGQLETYLKYLSDSDIMKPFYTALVSISKNDFDEARRYISICRDKVLDEMSAQLTESLQRGYTLSLQCQMLSELEEVITFKSVDNNFAHRSLIIDTWQERLNECQRDVSTWQNLLQIRSSVLPKTRILKSWLEFAQMCMDSNQIKLCEQVLKMLIIDETAQRKASTLDLGSNTLVSVLESDSIVWDESVNSETVHRLDIVQKDNFLLHSNPMLDNSSMTKETSQEYLNYSSSLSIEDSFESLEPFFQSSVFPELMYVYYKFKWMMGSKQYALKHQKNISEKLAANIGFNFDSLELNPHQDMHNNEVNYSYQTAFQQTHNLSDSKKLLSKFYYTEAKWLFESIRNEYDFLKTEFIDGLDWYNSMNQVLKLYQASTILDKKSYLSWHTWALGHYQLTQIMQLEGKEVTNEIVEKHIVPSVYGFFKAIQLSKTDTTLQDTLRLLTAWFNYGHIDSVSQAISSTFNDVKITTWIQVIPQILARIHTPHDNIRNLIIRLLVDIGKAHPQAILFSLTVASKSKHGQKQIAANSILQKLRDFYPTLVEQTEMVGTELVRIAILWTEMWNESLEAASRMYFSVGDFKGMVEKLMPLHLMLHNKPETLRELHFIQTYGRELREAEEWCVRFSETMNSNPNPNYLRHAWDVYYSVFRRIEKSLKQMNSLNLKNAAPRLLDCKSLELAIPGFYSPNKPIVCIQSFNPHIYIYSSKQRPRRVQILGSDGKTYTFLLKGHEDLKQDERVMQLFDLINNLLNRDPETSRRHLTIERFPIIPLSPDTGLIGFYPNTDTLHSLIKSYRESRNIMINIEHKYMAYLAPDYDFCTVLERLEAFEYGMNRTEGDDLHRLLWYKSINAEAWLDRRNNYTRSLAVMSIAGYILGLGDRHPSNLLLHSSSGKVVHIDFGDCFETAINREKFPETVPFRLTRMLVKAMEVNGIEGSFKITAEHTMRVLRANRDSVMAVLEAFVYDPLVSWYYLQDREEEPKDLTNNYMATVQNLSQSLIKENRHFHKKIDEAVIQDQWQIANPKAVAIIRRISDKLSGTDFNPKVKLDIPRQVDSLIFQATLAENLCQSYFGWCPFW</sequence>
<dbReference type="CDD" id="cd05169">
    <property type="entry name" value="PIKKc_TOR"/>
    <property type="match status" value="1"/>
</dbReference>
<dbReference type="InterPro" id="IPR036738">
    <property type="entry name" value="FRB_sf"/>
</dbReference>
<dbReference type="InterPro" id="IPR026683">
    <property type="entry name" value="TOR_cat"/>
</dbReference>
<dbReference type="PROSITE" id="PS50290">
    <property type="entry name" value="PI3_4_KINASE_3"/>
    <property type="match status" value="1"/>
</dbReference>
<dbReference type="SMART" id="SM01346">
    <property type="entry name" value="DUF3385"/>
    <property type="match status" value="1"/>
</dbReference>
<dbReference type="EC" id="2.7.11.1" evidence="10"/>
<dbReference type="InterPro" id="IPR011989">
    <property type="entry name" value="ARM-like"/>
</dbReference>
<keyword evidence="7 10" id="KW-0067">ATP-binding</keyword>
<dbReference type="InterPro" id="IPR014009">
    <property type="entry name" value="PIK_FAT"/>
</dbReference>
<dbReference type="SUPFAM" id="SSF56112">
    <property type="entry name" value="Protein kinase-like (PK-like)"/>
    <property type="match status" value="1"/>
</dbReference>
<evidence type="ECO:0000259" key="12">
    <source>
        <dbReference type="PROSITE" id="PS51189"/>
    </source>
</evidence>
<evidence type="ECO:0000256" key="10">
    <source>
        <dbReference type="RuleBase" id="RU364109"/>
    </source>
</evidence>
<evidence type="ECO:0000256" key="5">
    <source>
        <dbReference type="ARBA" id="ARBA00022741"/>
    </source>
</evidence>
<dbReference type="FunFam" id="1.20.120.150:FF:000001">
    <property type="entry name" value="Serine/threonine-protein kinase TOR"/>
    <property type="match status" value="1"/>
</dbReference>
<evidence type="ECO:0000256" key="8">
    <source>
        <dbReference type="ARBA" id="ARBA00047899"/>
    </source>
</evidence>
<feature type="domain" description="FATC" evidence="13">
    <location>
        <begin position="2426"/>
        <end position="2458"/>
    </location>
</feature>
<reference evidence="14 15" key="1">
    <citation type="journal article" date="2018" name="MBio">
        <title>Comparative Genomics Reveals the Core Gene Toolbox for the Fungus-Insect Symbiosis.</title>
        <authorList>
            <person name="Wang Y."/>
            <person name="Stata M."/>
            <person name="Wang W."/>
            <person name="Stajich J.E."/>
            <person name="White M.M."/>
            <person name="Moncalvo J.M."/>
        </authorList>
    </citation>
    <scope>NUCLEOTIDE SEQUENCE [LARGE SCALE GENOMIC DNA]</scope>
    <source>
        <strain evidence="14 15">SC-DP-2</strain>
    </source>
</reference>
<evidence type="ECO:0000256" key="6">
    <source>
        <dbReference type="ARBA" id="ARBA00022777"/>
    </source>
</evidence>
<keyword evidence="3 10" id="KW-0808">Transferase</keyword>
<name>A0A2T9ZA55_9FUNG</name>
<comment type="similarity">
    <text evidence="1 10">Belongs to the PI3/PI4-kinase family.</text>
</comment>
<evidence type="ECO:0000256" key="2">
    <source>
        <dbReference type="ARBA" id="ARBA00022527"/>
    </source>
</evidence>
<dbReference type="InterPro" id="IPR057564">
    <property type="entry name" value="HEAT_ATR"/>
</dbReference>
<dbReference type="GO" id="GO:0016242">
    <property type="term" value="P:negative regulation of macroautophagy"/>
    <property type="evidence" value="ECO:0007669"/>
    <property type="project" value="TreeGrafter"/>
</dbReference>
<dbReference type="InterPro" id="IPR018936">
    <property type="entry name" value="PI3/4_kinase_CS"/>
</dbReference>
<keyword evidence="2 10" id="KW-0723">Serine/threonine-protein kinase</keyword>
<dbReference type="PROSITE" id="PS00916">
    <property type="entry name" value="PI3_4_KINASE_2"/>
    <property type="match status" value="1"/>
</dbReference>
<evidence type="ECO:0000313" key="15">
    <source>
        <dbReference type="Proteomes" id="UP000245609"/>
    </source>
</evidence>
<accession>A0A2T9ZA55</accession>
<dbReference type="InterPro" id="IPR036940">
    <property type="entry name" value="PI3/4_kinase_cat_sf"/>
</dbReference>
<dbReference type="FunFam" id="1.10.1070.11:FF:000029">
    <property type="entry name" value="Serine/threonine-protein kinase TOR"/>
    <property type="match status" value="1"/>
</dbReference>
<keyword evidence="6 10" id="KW-0418">Kinase</keyword>